<evidence type="ECO:0000313" key="14">
    <source>
        <dbReference type="Proteomes" id="UP001499843"/>
    </source>
</evidence>
<dbReference type="InterPro" id="IPR011712">
    <property type="entry name" value="Sig_transdc_His_kin_sub3_dim/P"/>
</dbReference>
<evidence type="ECO:0000256" key="1">
    <source>
        <dbReference type="ARBA" id="ARBA00000085"/>
    </source>
</evidence>
<evidence type="ECO:0000256" key="7">
    <source>
        <dbReference type="ARBA" id="ARBA00022840"/>
    </source>
</evidence>
<comment type="catalytic activity">
    <reaction evidence="1">
        <text>ATP + protein L-histidine = ADP + protein N-phospho-L-histidine.</text>
        <dbReference type="EC" id="2.7.13.3"/>
    </reaction>
</comment>
<evidence type="ECO:0000256" key="4">
    <source>
        <dbReference type="ARBA" id="ARBA00022679"/>
    </source>
</evidence>
<feature type="region of interest" description="Disordered" evidence="9">
    <location>
        <begin position="269"/>
        <end position="291"/>
    </location>
</feature>
<sequence length="447" mass="47815">MRFVLLGAGVFAASLVVMSGQAGVPSGLPLPVQVAIAAAAGAAAWHARRSWWPLAAVGAVTYAWLVVWPPLLVASYYAGRTLHRNRGIAAYIAASLIVCGISAVVGKARDGLQEVLTAGLGNALFMALGMIGLPLAVGLWTRARSEVLAAAEERARRLEREQVMRADQARAQERARIAREMHDIVAHRVSLMVLHAGALEVRTPDEEAARTAAMIGGIGREALTNLRDVLGVLRTPHHQPPGPEADHQPTSSAPDYRLTGSEAVARRAGLVGDHRPADFDATYRPQPTLGDLDRLLDQSRALGIAVTRHDEGHPRPVEETVERTAYRVIQEALTNVHKHAGDARTDVLLRFGDQELQVEVRNQAPHAQRQALSSQAQRQALPGQAQREGLPGQAPREVLAGQAQRGVLPGAGWGLVGLRERVELLGGTLRTSAEESGGFLVSARIPA</sequence>
<evidence type="ECO:0000256" key="3">
    <source>
        <dbReference type="ARBA" id="ARBA00022553"/>
    </source>
</evidence>
<dbReference type="Gene3D" id="1.20.5.1930">
    <property type="match status" value="1"/>
</dbReference>
<dbReference type="RefSeq" id="WP_344490907.1">
    <property type="nucleotide sequence ID" value="NZ_BAAAQX010000038.1"/>
</dbReference>
<protein>
    <recommendedName>
        <fullName evidence="2">histidine kinase</fullName>
        <ecNumber evidence="2">2.7.13.3</ecNumber>
    </recommendedName>
</protein>
<name>A0ABN3CX30_9ACTN</name>
<evidence type="ECO:0000256" key="5">
    <source>
        <dbReference type="ARBA" id="ARBA00022741"/>
    </source>
</evidence>
<dbReference type="Pfam" id="PF07730">
    <property type="entry name" value="HisKA_3"/>
    <property type="match status" value="1"/>
</dbReference>
<dbReference type="CDD" id="cd16917">
    <property type="entry name" value="HATPase_UhpB-NarQ-NarX-like"/>
    <property type="match status" value="1"/>
</dbReference>
<organism evidence="13 14">
    <name type="scientific">Nonomuraea monospora</name>
    <dbReference type="NCBI Taxonomy" id="568818"/>
    <lineage>
        <taxon>Bacteria</taxon>
        <taxon>Bacillati</taxon>
        <taxon>Actinomycetota</taxon>
        <taxon>Actinomycetes</taxon>
        <taxon>Streptosporangiales</taxon>
        <taxon>Streptosporangiaceae</taxon>
        <taxon>Nonomuraea</taxon>
    </lineage>
</organism>
<keyword evidence="3" id="KW-0597">Phosphoprotein</keyword>
<keyword evidence="14" id="KW-1185">Reference proteome</keyword>
<evidence type="ECO:0000256" key="6">
    <source>
        <dbReference type="ARBA" id="ARBA00022777"/>
    </source>
</evidence>
<feature type="transmembrane region" description="Helical" evidence="10">
    <location>
        <begin position="88"/>
        <end position="106"/>
    </location>
</feature>
<feature type="transmembrane region" description="Helical" evidence="10">
    <location>
        <begin position="29"/>
        <end position="47"/>
    </location>
</feature>
<keyword evidence="10" id="KW-1133">Transmembrane helix</keyword>
<feature type="region of interest" description="Disordered" evidence="9">
    <location>
        <begin position="233"/>
        <end position="256"/>
    </location>
</feature>
<feature type="region of interest" description="Disordered" evidence="9">
    <location>
        <begin position="372"/>
        <end position="391"/>
    </location>
</feature>
<feature type="compositionally biased region" description="Low complexity" evidence="9">
    <location>
        <begin position="372"/>
        <end position="381"/>
    </location>
</feature>
<dbReference type="Proteomes" id="UP001499843">
    <property type="component" value="Unassembled WGS sequence"/>
</dbReference>
<keyword evidence="8" id="KW-0902">Two-component regulatory system</keyword>
<dbReference type="Gene3D" id="3.30.565.10">
    <property type="entry name" value="Histidine kinase-like ATPase, C-terminal domain"/>
    <property type="match status" value="1"/>
</dbReference>
<dbReference type="Pfam" id="PF02518">
    <property type="entry name" value="HATPase_c"/>
    <property type="match status" value="1"/>
</dbReference>
<keyword evidence="7" id="KW-0067">ATP-binding</keyword>
<dbReference type="PANTHER" id="PTHR24421:SF10">
    <property type="entry name" value="NITRATE_NITRITE SENSOR PROTEIN NARQ"/>
    <property type="match status" value="1"/>
</dbReference>
<evidence type="ECO:0000259" key="11">
    <source>
        <dbReference type="Pfam" id="PF02518"/>
    </source>
</evidence>
<proteinExistence type="predicted"/>
<feature type="transmembrane region" description="Helical" evidence="10">
    <location>
        <begin position="118"/>
        <end position="140"/>
    </location>
</feature>
<keyword evidence="6 13" id="KW-0418">Kinase</keyword>
<dbReference type="InterPro" id="IPR036890">
    <property type="entry name" value="HATPase_C_sf"/>
</dbReference>
<feature type="transmembrane region" description="Helical" evidence="10">
    <location>
        <begin position="54"/>
        <end position="76"/>
    </location>
</feature>
<reference evidence="13 14" key="1">
    <citation type="journal article" date="2019" name="Int. J. Syst. Evol. Microbiol.">
        <title>The Global Catalogue of Microorganisms (GCM) 10K type strain sequencing project: providing services to taxonomists for standard genome sequencing and annotation.</title>
        <authorList>
            <consortium name="The Broad Institute Genomics Platform"/>
            <consortium name="The Broad Institute Genome Sequencing Center for Infectious Disease"/>
            <person name="Wu L."/>
            <person name="Ma J."/>
        </authorList>
    </citation>
    <scope>NUCLEOTIDE SEQUENCE [LARGE SCALE GENOMIC DNA]</scope>
    <source>
        <strain evidence="13 14">JCM 16114</strain>
    </source>
</reference>
<dbReference type="InterPro" id="IPR050482">
    <property type="entry name" value="Sensor_HK_TwoCompSys"/>
</dbReference>
<evidence type="ECO:0000256" key="8">
    <source>
        <dbReference type="ARBA" id="ARBA00023012"/>
    </source>
</evidence>
<dbReference type="SUPFAM" id="SSF55874">
    <property type="entry name" value="ATPase domain of HSP90 chaperone/DNA topoisomerase II/histidine kinase"/>
    <property type="match status" value="1"/>
</dbReference>
<gene>
    <name evidence="13" type="ORF">GCM10009850_095310</name>
</gene>
<dbReference type="InterPro" id="IPR003594">
    <property type="entry name" value="HATPase_dom"/>
</dbReference>
<comment type="caution">
    <text evidence="13">The sequence shown here is derived from an EMBL/GenBank/DDBJ whole genome shotgun (WGS) entry which is preliminary data.</text>
</comment>
<keyword evidence="5" id="KW-0547">Nucleotide-binding</keyword>
<dbReference type="PANTHER" id="PTHR24421">
    <property type="entry name" value="NITRATE/NITRITE SENSOR PROTEIN NARX-RELATED"/>
    <property type="match status" value="1"/>
</dbReference>
<dbReference type="GO" id="GO:0016301">
    <property type="term" value="F:kinase activity"/>
    <property type="evidence" value="ECO:0007669"/>
    <property type="project" value="UniProtKB-KW"/>
</dbReference>
<evidence type="ECO:0000259" key="12">
    <source>
        <dbReference type="Pfam" id="PF07730"/>
    </source>
</evidence>
<keyword evidence="10" id="KW-0472">Membrane</keyword>
<dbReference type="EMBL" id="BAAAQX010000038">
    <property type="protein sequence ID" value="GAA2214067.1"/>
    <property type="molecule type" value="Genomic_DNA"/>
</dbReference>
<keyword evidence="4" id="KW-0808">Transferase</keyword>
<dbReference type="EC" id="2.7.13.3" evidence="2"/>
<evidence type="ECO:0000313" key="13">
    <source>
        <dbReference type="EMBL" id="GAA2214067.1"/>
    </source>
</evidence>
<keyword evidence="10" id="KW-0812">Transmembrane</keyword>
<feature type="domain" description="Histidine kinase/HSP90-like ATPase" evidence="11">
    <location>
        <begin position="322"/>
        <end position="446"/>
    </location>
</feature>
<evidence type="ECO:0000256" key="10">
    <source>
        <dbReference type="SAM" id="Phobius"/>
    </source>
</evidence>
<evidence type="ECO:0000256" key="9">
    <source>
        <dbReference type="SAM" id="MobiDB-lite"/>
    </source>
</evidence>
<evidence type="ECO:0000256" key="2">
    <source>
        <dbReference type="ARBA" id="ARBA00012438"/>
    </source>
</evidence>
<feature type="domain" description="Signal transduction histidine kinase subgroup 3 dimerisation and phosphoacceptor" evidence="12">
    <location>
        <begin position="173"/>
        <end position="236"/>
    </location>
</feature>
<accession>A0ABN3CX30</accession>